<name>A0A6A6UMS4_9PEZI</name>
<organism evidence="2 3">
    <name type="scientific">Microthyrium microscopicum</name>
    <dbReference type="NCBI Taxonomy" id="703497"/>
    <lineage>
        <taxon>Eukaryota</taxon>
        <taxon>Fungi</taxon>
        <taxon>Dikarya</taxon>
        <taxon>Ascomycota</taxon>
        <taxon>Pezizomycotina</taxon>
        <taxon>Dothideomycetes</taxon>
        <taxon>Dothideomycetes incertae sedis</taxon>
        <taxon>Microthyriales</taxon>
        <taxon>Microthyriaceae</taxon>
        <taxon>Microthyrium</taxon>
    </lineage>
</organism>
<evidence type="ECO:0000313" key="3">
    <source>
        <dbReference type="Proteomes" id="UP000799302"/>
    </source>
</evidence>
<keyword evidence="1" id="KW-0732">Signal</keyword>
<feature type="chain" id="PRO_5025606165" evidence="1">
    <location>
        <begin position="19"/>
        <end position="120"/>
    </location>
</feature>
<reference evidence="2" key="1">
    <citation type="journal article" date="2020" name="Stud. Mycol.">
        <title>101 Dothideomycetes genomes: a test case for predicting lifestyles and emergence of pathogens.</title>
        <authorList>
            <person name="Haridas S."/>
            <person name="Albert R."/>
            <person name="Binder M."/>
            <person name="Bloem J."/>
            <person name="Labutti K."/>
            <person name="Salamov A."/>
            <person name="Andreopoulos B."/>
            <person name="Baker S."/>
            <person name="Barry K."/>
            <person name="Bills G."/>
            <person name="Bluhm B."/>
            <person name="Cannon C."/>
            <person name="Castanera R."/>
            <person name="Culley D."/>
            <person name="Daum C."/>
            <person name="Ezra D."/>
            <person name="Gonzalez J."/>
            <person name="Henrissat B."/>
            <person name="Kuo A."/>
            <person name="Liang C."/>
            <person name="Lipzen A."/>
            <person name="Lutzoni F."/>
            <person name="Magnuson J."/>
            <person name="Mondo S."/>
            <person name="Nolan M."/>
            <person name="Ohm R."/>
            <person name="Pangilinan J."/>
            <person name="Park H.-J."/>
            <person name="Ramirez L."/>
            <person name="Alfaro M."/>
            <person name="Sun H."/>
            <person name="Tritt A."/>
            <person name="Yoshinaga Y."/>
            <person name="Zwiers L.-H."/>
            <person name="Turgeon B."/>
            <person name="Goodwin S."/>
            <person name="Spatafora J."/>
            <person name="Crous P."/>
            <person name="Grigoriev I."/>
        </authorList>
    </citation>
    <scope>NUCLEOTIDE SEQUENCE</scope>
    <source>
        <strain evidence="2">CBS 115976</strain>
    </source>
</reference>
<evidence type="ECO:0000256" key="1">
    <source>
        <dbReference type="SAM" id="SignalP"/>
    </source>
</evidence>
<evidence type="ECO:0000313" key="2">
    <source>
        <dbReference type="EMBL" id="KAF2673542.1"/>
    </source>
</evidence>
<feature type="signal peptide" evidence="1">
    <location>
        <begin position="1"/>
        <end position="18"/>
    </location>
</feature>
<dbReference type="Proteomes" id="UP000799302">
    <property type="component" value="Unassembled WGS sequence"/>
</dbReference>
<proteinExistence type="predicted"/>
<dbReference type="AlphaFoldDB" id="A0A6A6UMS4"/>
<protein>
    <submittedName>
        <fullName evidence="2">Uncharacterized protein</fullName>
    </submittedName>
</protein>
<accession>A0A6A6UMS4</accession>
<sequence length="120" mass="13327">MLEHKVVLLGSLVAISLAVNSTQVVQFDSFCACLVLRSLTNTTNGPDADVIRQNLVIDPADRAQCDSWTGFPNYTITVFIDQFGKPTSGFAKAVGIRSKDLYRFCGRPIKQVHNTFRYAR</sequence>
<dbReference type="EMBL" id="MU004231">
    <property type="protein sequence ID" value="KAF2673542.1"/>
    <property type="molecule type" value="Genomic_DNA"/>
</dbReference>
<gene>
    <name evidence="2" type="ORF">BT63DRAFT_159697</name>
</gene>
<keyword evidence="3" id="KW-1185">Reference proteome</keyword>